<name>A0A0B1RVB1_OESDE</name>
<keyword evidence="3" id="KW-1185">Reference proteome</keyword>
<dbReference type="OrthoDB" id="5855771at2759"/>
<evidence type="ECO:0000313" key="3">
    <source>
        <dbReference type="Proteomes" id="UP000053660"/>
    </source>
</evidence>
<feature type="compositionally biased region" description="Basic and acidic residues" evidence="1">
    <location>
        <begin position="103"/>
        <end position="119"/>
    </location>
</feature>
<evidence type="ECO:0000313" key="2">
    <source>
        <dbReference type="EMBL" id="KHJ75082.1"/>
    </source>
</evidence>
<feature type="region of interest" description="Disordered" evidence="1">
    <location>
        <begin position="33"/>
        <end position="60"/>
    </location>
</feature>
<dbReference type="EMBL" id="KN613097">
    <property type="protein sequence ID" value="KHJ75082.1"/>
    <property type="molecule type" value="Genomic_DNA"/>
</dbReference>
<proteinExistence type="predicted"/>
<gene>
    <name evidence="2" type="ORF">OESDEN_25302</name>
</gene>
<accession>A0A0B1RVB1</accession>
<organism evidence="2 3">
    <name type="scientific">Oesophagostomum dentatum</name>
    <name type="common">Nodular worm</name>
    <dbReference type="NCBI Taxonomy" id="61180"/>
    <lineage>
        <taxon>Eukaryota</taxon>
        <taxon>Metazoa</taxon>
        <taxon>Ecdysozoa</taxon>
        <taxon>Nematoda</taxon>
        <taxon>Chromadorea</taxon>
        <taxon>Rhabditida</taxon>
        <taxon>Rhabditina</taxon>
        <taxon>Rhabditomorpha</taxon>
        <taxon>Strongyloidea</taxon>
        <taxon>Strongylidae</taxon>
        <taxon>Oesophagostomum</taxon>
    </lineage>
</organism>
<dbReference type="AlphaFoldDB" id="A0A0B1RVB1"/>
<evidence type="ECO:0000256" key="1">
    <source>
        <dbReference type="SAM" id="MobiDB-lite"/>
    </source>
</evidence>
<reference evidence="2 3" key="1">
    <citation type="submission" date="2014-03" db="EMBL/GenBank/DDBJ databases">
        <title>Draft genome of the hookworm Oesophagostomum dentatum.</title>
        <authorList>
            <person name="Mitreva M."/>
        </authorList>
    </citation>
    <scope>NUCLEOTIDE SEQUENCE [LARGE SCALE GENOMIC DNA]</scope>
    <source>
        <strain evidence="2 3">OD-Hann</strain>
    </source>
</reference>
<protein>
    <submittedName>
        <fullName evidence="2">Uncharacterized protein</fullName>
    </submittedName>
</protein>
<dbReference type="Proteomes" id="UP000053660">
    <property type="component" value="Unassembled WGS sequence"/>
</dbReference>
<feature type="region of interest" description="Disordered" evidence="1">
    <location>
        <begin position="90"/>
        <end position="119"/>
    </location>
</feature>
<sequence length="119" mass="13101">MCLRKKSAHAKSIQRNFAPRVVNSAEVVGAPPRAASRVTPAAHVLPHSSSNEGKDSKEKVVKVEPKAIVPVGLGSAEFIRRRRDDDTLREVGNVMPEYDCDRDDPPKNSIEKTQESVDK</sequence>